<name>A0A7C8MCY3_9PLEO</name>
<comment type="caution">
    <text evidence="1">The sequence shown here is derived from an EMBL/GenBank/DDBJ whole genome shotgun (WGS) entry which is preliminary data.</text>
</comment>
<sequence length="307" mass="35075">MSSIGLQLLRPMRLILDAILDPIMQKASPVRVDRVDPPENSVYLEGVSMGPVEAIFQPSEATEATEDRELDAASTAWDLVHTKVCYWPQCQINHHTSQSPIYNVVGEYFRLGSGYNMPSYLPEIIKRALLMANQCDFTVMFLNDTVRKVVQKFDSDAKVSWLAIIPRPRFQFRFTFRSQMASLHSVLLLEMSNGDRFVLDASGEQFGIPRDHQFLPWHTYRDLYVIKREDCPSQVRLTRDTGGHALEIQDLAGVFGSQVLARTNAQIHLWEGVQPLRWESLKDLTPEAFDIEVRSLQESMRTALAEF</sequence>
<dbReference type="OrthoDB" id="3800592at2759"/>
<organism evidence="1 2">
    <name type="scientific">Massariosphaeria phaeospora</name>
    <dbReference type="NCBI Taxonomy" id="100035"/>
    <lineage>
        <taxon>Eukaryota</taxon>
        <taxon>Fungi</taxon>
        <taxon>Dikarya</taxon>
        <taxon>Ascomycota</taxon>
        <taxon>Pezizomycotina</taxon>
        <taxon>Dothideomycetes</taxon>
        <taxon>Pleosporomycetidae</taxon>
        <taxon>Pleosporales</taxon>
        <taxon>Pleosporales incertae sedis</taxon>
        <taxon>Massariosphaeria</taxon>
    </lineage>
</organism>
<protein>
    <submittedName>
        <fullName evidence="1">Uncharacterized protein</fullName>
    </submittedName>
</protein>
<gene>
    <name evidence="1" type="ORF">BDV95DRAFT_614512</name>
</gene>
<dbReference type="AlphaFoldDB" id="A0A7C8MCY3"/>
<reference evidence="1 2" key="1">
    <citation type="submission" date="2020-01" db="EMBL/GenBank/DDBJ databases">
        <authorList>
            <consortium name="DOE Joint Genome Institute"/>
            <person name="Haridas S."/>
            <person name="Albert R."/>
            <person name="Binder M."/>
            <person name="Bloem J."/>
            <person name="Labutti K."/>
            <person name="Salamov A."/>
            <person name="Andreopoulos B."/>
            <person name="Baker S.E."/>
            <person name="Barry K."/>
            <person name="Bills G."/>
            <person name="Bluhm B.H."/>
            <person name="Cannon C."/>
            <person name="Castanera R."/>
            <person name="Culley D.E."/>
            <person name="Daum C."/>
            <person name="Ezra D."/>
            <person name="Gonzalez J.B."/>
            <person name="Henrissat B."/>
            <person name="Kuo A."/>
            <person name="Liang C."/>
            <person name="Lipzen A."/>
            <person name="Lutzoni F."/>
            <person name="Magnuson J."/>
            <person name="Mondo S."/>
            <person name="Nolan M."/>
            <person name="Ohm R."/>
            <person name="Pangilinan J."/>
            <person name="Park H.-J.H."/>
            <person name="Ramirez L."/>
            <person name="Alfaro M."/>
            <person name="Sun H."/>
            <person name="Tritt A."/>
            <person name="Yoshinaga Y."/>
            <person name="Zwiers L.-H.L."/>
            <person name="Turgeon B.G."/>
            <person name="Goodwin S.B."/>
            <person name="Spatafora J.W."/>
            <person name="Crous P.W."/>
            <person name="Grigoriev I.V."/>
        </authorList>
    </citation>
    <scope>NUCLEOTIDE SEQUENCE [LARGE SCALE GENOMIC DNA]</scope>
    <source>
        <strain evidence="1 2">CBS 611.86</strain>
    </source>
</reference>
<dbReference type="EMBL" id="JAADJZ010000002">
    <property type="protein sequence ID" value="KAF2877300.1"/>
    <property type="molecule type" value="Genomic_DNA"/>
</dbReference>
<evidence type="ECO:0000313" key="2">
    <source>
        <dbReference type="Proteomes" id="UP000481861"/>
    </source>
</evidence>
<keyword evidence="2" id="KW-1185">Reference proteome</keyword>
<dbReference type="Proteomes" id="UP000481861">
    <property type="component" value="Unassembled WGS sequence"/>
</dbReference>
<accession>A0A7C8MCY3</accession>
<evidence type="ECO:0000313" key="1">
    <source>
        <dbReference type="EMBL" id="KAF2877300.1"/>
    </source>
</evidence>
<proteinExistence type="predicted"/>